<evidence type="ECO:0000256" key="1">
    <source>
        <dbReference type="SAM" id="Coils"/>
    </source>
</evidence>
<sequence length="164" mass="18920">MASYLLRIIFRGYNKNSDVPEKNSKAIPVNIKSTDSGSGDCISETDIETVEKSLIKQEKSTQRLLTSLDHEIAQSKLDIGDLRDQLCNAEEDFPKRSEILKYLETESKKQMDLVATEMIKLEERSAKHDMKLKEIEQKLDSWQWVINRAKEAHVIDLWDSDVVH</sequence>
<dbReference type="OrthoDB" id="93019at2759"/>
<keyword evidence="1" id="KW-0175">Coiled coil</keyword>
<organism evidence="2 3">
    <name type="scientific">Ceutorhynchus assimilis</name>
    <name type="common">cabbage seed weevil</name>
    <dbReference type="NCBI Taxonomy" id="467358"/>
    <lineage>
        <taxon>Eukaryota</taxon>
        <taxon>Metazoa</taxon>
        <taxon>Ecdysozoa</taxon>
        <taxon>Arthropoda</taxon>
        <taxon>Hexapoda</taxon>
        <taxon>Insecta</taxon>
        <taxon>Pterygota</taxon>
        <taxon>Neoptera</taxon>
        <taxon>Endopterygota</taxon>
        <taxon>Coleoptera</taxon>
        <taxon>Polyphaga</taxon>
        <taxon>Cucujiformia</taxon>
        <taxon>Curculionidae</taxon>
        <taxon>Ceutorhynchinae</taxon>
        <taxon>Ceutorhynchus</taxon>
    </lineage>
</organism>
<dbReference type="EMBL" id="OU892279">
    <property type="protein sequence ID" value="CAG9766200.1"/>
    <property type="molecule type" value="Genomic_DNA"/>
</dbReference>
<evidence type="ECO:0000313" key="3">
    <source>
        <dbReference type="Proteomes" id="UP001152799"/>
    </source>
</evidence>
<feature type="coiled-coil region" evidence="1">
    <location>
        <begin position="118"/>
        <end position="152"/>
    </location>
</feature>
<keyword evidence="3" id="KW-1185">Reference proteome</keyword>
<evidence type="ECO:0000313" key="2">
    <source>
        <dbReference type="EMBL" id="CAG9766200.1"/>
    </source>
</evidence>
<reference evidence="2" key="1">
    <citation type="submission" date="2022-01" db="EMBL/GenBank/DDBJ databases">
        <authorList>
            <person name="King R."/>
        </authorList>
    </citation>
    <scope>NUCLEOTIDE SEQUENCE</scope>
</reference>
<name>A0A9N9MMM8_9CUCU</name>
<accession>A0A9N9MMM8</accession>
<gene>
    <name evidence="2" type="ORF">CEUTPL_LOCUS6788</name>
</gene>
<protein>
    <submittedName>
        <fullName evidence="2">Uncharacterized protein</fullName>
    </submittedName>
</protein>
<proteinExistence type="predicted"/>
<dbReference type="Proteomes" id="UP001152799">
    <property type="component" value="Chromosome 3"/>
</dbReference>
<dbReference type="AlphaFoldDB" id="A0A9N9MMM8"/>